<keyword evidence="2" id="KW-0596">Phosphopantetheine</keyword>
<dbReference type="InterPro" id="IPR009081">
    <property type="entry name" value="PP-bd_ACP"/>
</dbReference>
<dbReference type="Pfam" id="PF00109">
    <property type="entry name" value="ketoacyl-synt"/>
    <property type="match status" value="1"/>
</dbReference>
<name>A0A2B5RV89_9BACI</name>
<dbReference type="InterPro" id="IPR015421">
    <property type="entry name" value="PyrdxlP-dep_Trfase_major"/>
</dbReference>
<dbReference type="GO" id="GO:0030170">
    <property type="term" value="F:pyridoxal phosphate binding"/>
    <property type="evidence" value="ECO:0007669"/>
    <property type="project" value="InterPro"/>
</dbReference>
<dbReference type="InterPro" id="IPR049704">
    <property type="entry name" value="Aminotrans_3_PPA_site"/>
</dbReference>
<dbReference type="Gene3D" id="1.10.1200.10">
    <property type="entry name" value="ACP-like"/>
    <property type="match status" value="1"/>
</dbReference>
<dbReference type="GO" id="GO:0008483">
    <property type="term" value="F:transaminase activity"/>
    <property type="evidence" value="ECO:0007669"/>
    <property type="project" value="InterPro"/>
</dbReference>
<dbReference type="InterPro" id="IPR014030">
    <property type="entry name" value="Ketoacyl_synth_N"/>
</dbReference>
<dbReference type="GO" id="GO:0004312">
    <property type="term" value="F:fatty acid synthase activity"/>
    <property type="evidence" value="ECO:0007669"/>
    <property type="project" value="TreeGrafter"/>
</dbReference>
<dbReference type="PANTHER" id="PTHR43775">
    <property type="entry name" value="FATTY ACID SYNTHASE"/>
    <property type="match status" value="1"/>
</dbReference>
<dbReference type="CDD" id="cd19531">
    <property type="entry name" value="LCL_NRPS-like"/>
    <property type="match status" value="1"/>
</dbReference>
<dbReference type="EMBL" id="NUDP01000089">
    <property type="protein sequence ID" value="PEM66572.1"/>
    <property type="molecule type" value="Genomic_DNA"/>
</dbReference>
<dbReference type="PROSITE" id="PS50075">
    <property type="entry name" value="CARRIER"/>
    <property type="match status" value="1"/>
</dbReference>
<organism evidence="8 9">
    <name type="scientific">Bacillus pseudomycoides</name>
    <dbReference type="NCBI Taxonomy" id="64104"/>
    <lineage>
        <taxon>Bacteria</taxon>
        <taxon>Bacillati</taxon>
        <taxon>Bacillota</taxon>
        <taxon>Bacilli</taxon>
        <taxon>Bacillales</taxon>
        <taxon>Bacillaceae</taxon>
        <taxon>Bacillus</taxon>
        <taxon>Bacillus cereus group</taxon>
    </lineage>
</organism>
<dbReference type="CDD" id="cd00610">
    <property type="entry name" value="OAT_like"/>
    <property type="match status" value="1"/>
</dbReference>
<evidence type="ECO:0000259" key="7">
    <source>
        <dbReference type="PROSITE" id="PS52004"/>
    </source>
</evidence>
<dbReference type="Proteomes" id="UP000219775">
    <property type="component" value="Unassembled WGS sequence"/>
</dbReference>
<dbReference type="Pfam" id="PF00550">
    <property type="entry name" value="PP-binding"/>
    <property type="match status" value="1"/>
</dbReference>
<dbReference type="SUPFAM" id="SSF53383">
    <property type="entry name" value="PLP-dependent transferases"/>
    <property type="match status" value="1"/>
</dbReference>
<dbReference type="SMART" id="SM00825">
    <property type="entry name" value="PKS_KS"/>
    <property type="match status" value="1"/>
</dbReference>
<dbReference type="SUPFAM" id="SSF47336">
    <property type="entry name" value="ACP-like"/>
    <property type="match status" value="1"/>
</dbReference>
<dbReference type="InterPro" id="IPR015422">
    <property type="entry name" value="PyrdxlP-dep_Trfase_small"/>
</dbReference>
<keyword evidence="3" id="KW-0597">Phosphoprotein</keyword>
<dbReference type="GO" id="GO:0071770">
    <property type="term" value="P:DIM/DIP cell wall layer assembly"/>
    <property type="evidence" value="ECO:0007669"/>
    <property type="project" value="TreeGrafter"/>
</dbReference>
<dbReference type="InterPro" id="IPR050091">
    <property type="entry name" value="PKS_NRPS_Biosynth_Enz"/>
</dbReference>
<dbReference type="RefSeq" id="WP_097969591.1">
    <property type="nucleotide sequence ID" value="NZ_NUBH01000063.1"/>
</dbReference>
<dbReference type="Gene3D" id="1.10.1240.100">
    <property type="match status" value="1"/>
</dbReference>
<reference evidence="8 9" key="1">
    <citation type="submission" date="2017-09" db="EMBL/GenBank/DDBJ databases">
        <title>Large-scale bioinformatics analysis of Bacillus genomes uncovers conserved roles of natural products in bacterial physiology.</title>
        <authorList>
            <consortium name="Agbiome Team Llc"/>
            <person name="Bleich R.M."/>
            <person name="Grubbs K.J."/>
            <person name="Santa Maria K.C."/>
            <person name="Allen S.E."/>
            <person name="Farag S."/>
            <person name="Shank E.A."/>
            <person name="Bowers A."/>
        </authorList>
    </citation>
    <scope>NUCLEOTIDE SEQUENCE [LARGE SCALE GENOMIC DNA]</scope>
    <source>
        <strain evidence="8 9">AFS009893</strain>
    </source>
</reference>
<keyword evidence="4" id="KW-0808">Transferase</keyword>
<dbReference type="GO" id="GO:0005886">
    <property type="term" value="C:plasma membrane"/>
    <property type="evidence" value="ECO:0007669"/>
    <property type="project" value="TreeGrafter"/>
</dbReference>
<comment type="cofactor">
    <cofactor evidence="1">
        <name>pantetheine 4'-phosphate</name>
        <dbReference type="ChEBI" id="CHEBI:47942"/>
    </cofactor>
</comment>
<evidence type="ECO:0000256" key="3">
    <source>
        <dbReference type="ARBA" id="ARBA00022553"/>
    </source>
</evidence>
<dbReference type="SMART" id="SM00823">
    <property type="entry name" value="PKS_PP"/>
    <property type="match status" value="1"/>
</dbReference>
<dbReference type="Gene3D" id="3.40.640.10">
    <property type="entry name" value="Type I PLP-dependent aspartate aminotransferase-like (Major domain)"/>
    <property type="match status" value="1"/>
</dbReference>
<dbReference type="InterPro" id="IPR014031">
    <property type="entry name" value="Ketoacyl_synth_C"/>
</dbReference>
<evidence type="ECO:0000256" key="5">
    <source>
        <dbReference type="ARBA" id="ARBA00022898"/>
    </source>
</evidence>
<dbReference type="InterPro" id="IPR015424">
    <property type="entry name" value="PyrdxlP-dep_Trfase"/>
</dbReference>
<accession>A0A2B5RV89</accession>
<dbReference type="Gene3D" id="3.30.559.30">
    <property type="entry name" value="Nonribosomal peptide synthetase, condensation domain"/>
    <property type="match status" value="1"/>
</dbReference>
<keyword evidence="5" id="KW-0663">Pyridoxal phosphate</keyword>
<dbReference type="InterPro" id="IPR036736">
    <property type="entry name" value="ACP-like_sf"/>
</dbReference>
<dbReference type="Pfam" id="PF00202">
    <property type="entry name" value="Aminotran_3"/>
    <property type="match status" value="1"/>
</dbReference>
<proteinExistence type="predicted"/>
<dbReference type="InterPro" id="IPR001242">
    <property type="entry name" value="Condensation_dom"/>
</dbReference>
<dbReference type="GO" id="GO:0005737">
    <property type="term" value="C:cytoplasm"/>
    <property type="evidence" value="ECO:0007669"/>
    <property type="project" value="TreeGrafter"/>
</dbReference>
<dbReference type="InterPro" id="IPR018201">
    <property type="entry name" value="Ketoacyl_synth_AS"/>
</dbReference>
<evidence type="ECO:0000256" key="2">
    <source>
        <dbReference type="ARBA" id="ARBA00022450"/>
    </source>
</evidence>
<dbReference type="InterPro" id="IPR023213">
    <property type="entry name" value="CAT-like_dom_sf"/>
</dbReference>
<dbReference type="Gene3D" id="3.40.47.10">
    <property type="match status" value="1"/>
</dbReference>
<dbReference type="CDD" id="cd00833">
    <property type="entry name" value="PKS"/>
    <property type="match status" value="1"/>
</dbReference>
<gene>
    <name evidence="8" type="ORF">CN613_22110</name>
</gene>
<dbReference type="GO" id="GO:0031177">
    <property type="term" value="F:phosphopantetheine binding"/>
    <property type="evidence" value="ECO:0007669"/>
    <property type="project" value="InterPro"/>
</dbReference>
<dbReference type="SUPFAM" id="SSF52777">
    <property type="entry name" value="CoA-dependent acyltransferases"/>
    <property type="match status" value="2"/>
</dbReference>
<protein>
    <submittedName>
        <fullName evidence="8">Uncharacterized protein</fullName>
    </submittedName>
</protein>
<dbReference type="InterPro" id="IPR005814">
    <property type="entry name" value="Aminotrans_3"/>
</dbReference>
<evidence type="ECO:0000313" key="9">
    <source>
        <dbReference type="Proteomes" id="UP000219775"/>
    </source>
</evidence>
<dbReference type="Pfam" id="PF00668">
    <property type="entry name" value="Condensation"/>
    <property type="match status" value="1"/>
</dbReference>
<dbReference type="PROSITE" id="PS00600">
    <property type="entry name" value="AA_TRANSFER_CLASS_3"/>
    <property type="match status" value="1"/>
</dbReference>
<evidence type="ECO:0000259" key="6">
    <source>
        <dbReference type="PROSITE" id="PS50075"/>
    </source>
</evidence>
<dbReference type="PANTHER" id="PTHR43775:SF37">
    <property type="entry name" value="SI:DKEY-61P9.11"/>
    <property type="match status" value="1"/>
</dbReference>
<dbReference type="PROSITE" id="PS00606">
    <property type="entry name" value="KS3_1"/>
    <property type="match status" value="1"/>
</dbReference>
<dbReference type="InterPro" id="IPR020806">
    <property type="entry name" value="PKS_PP-bd"/>
</dbReference>
<evidence type="ECO:0000256" key="4">
    <source>
        <dbReference type="ARBA" id="ARBA00022679"/>
    </source>
</evidence>
<dbReference type="InterPro" id="IPR020841">
    <property type="entry name" value="PKS_Beta-ketoAc_synthase_dom"/>
</dbReference>
<dbReference type="Pfam" id="PF16197">
    <property type="entry name" value="KAsynt_C_assoc"/>
    <property type="match status" value="1"/>
</dbReference>
<dbReference type="InterPro" id="IPR032821">
    <property type="entry name" value="PKS_assoc"/>
</dbReference>
<dbReference type="Gene3D" id="3.30.559.10">
    <property type="entry name" value="Chloramphenicol acetyltransferase-like domain"/>
    <property type="match status" value="1"/>
</dbReference>
<dbReference type="GO" id="GO:0006633">
    <property type="term" value="P:fatty acid biosynthetic process"/>
    <property type="evidence" value="ECO:0007669"/>
    <property type="project" value="InterPro"/>
</dbReference>
<feature type="domain" description="Carrier" evidence="6">
    <location>
        <begin position="664"/>
        <end position="739"/>
    </location>
</feature>
<dbReference type="InterPro" id="IPR016039">
    <property type="entry name" value="Thiolase-like"/>
</dbReference>
<sequence length="1722" mass="194582">MDTQPFIKGLELNIDDTVSTKKQNIVSKRDVAIIGMACEFADSKSNKEFWENLREGHDSIRRLSGDRMADMNSLLKVLNLAVRNIEDESEFGCMEHIDYFDNNFFSITPNEAKLMDPNQRILLQNIWKTIEDAGYNGDRIIGTKTGVFIGFGSDFKEEYKSYIMHAYPDLYSMSIPGNIKSILASRISYLLDLKGPSLVVDTACSSSLVAIHLACQSLKSKECEMAIAGGIDIRMFHPRLDNVDIGIVSSNSRTRSFDDSSDGSGAGEGVGTILLKPLYKAIEDKDPIYAVIKGSASNQDGASIGITAPNPVAQEKVIVEAWKDARIEPETISYIEAHGSGTKLGDPIEIDGITRAFRKFTDKKQFCAIGSVKTNVGHLGNAAGIAGVIKSVLSLQNKEIPPSIHFNFPNQKINFEESPVYVNNILTPWESKGASRRCGVSSFGMSGTNCHLVLEEAPTLNMQNTNLMSENECYIFTLSAKTEEALWDYVNEYKKIESLDDIKISDLAYTVNNRRGHYSHRLAIVVHNSSDLKVKINSLVELRGNQELGIYYGHHEIVPSSKHERLSYEYTIKEINALSDKILETENKFKIKNQDSIIYAKKLADLYVNGAIIHWQDLYNDFEGRVVHLPTYPFEKRRCWLELPTKGGKIMNLEKDKVISNNKDLVEEKVKLILSNVSGINVADIGMYNDFFEMGFDSILITHLMNYIQDELDIDISLSQFYGELSSPTRLVDYIASRVNLVTSSNNITVSKISNVEEIDVEPIYDLNENLNLEDVINKQLNIMQYQLELLKKGESKNLKKQLPVKGNKKQQETFIPYQKLGDLKDVDQEHNSTLHELLAELPIKTKESKNHIEKNRVHLANNRNVAGFRPKLKELVYPLVIDHSDGSKITDIDGNEYIDITMGFGVNILGNNHPLIINSIQEELRKGNAIGPMSKLAGEVASLISELTGVDRVSFFNSGTEANMVALRLARAYTGKNKIVVFAGSFHGTFDGVLARAKMGDSVAGSCVPLAPGITQNSVKDVIVLDYNDPQSLQVIRDNADDLAAVLVEPVQSRRPDIQPREFLQELRKITLDKGIALIFDEIITGFRIHPGGAQKWFGVEADIVTYGKVVGGGMPIGIVAGKQQYMDCIDGGTWSFGDDSYPINDSKRTFIAGTFCHHPLAMSSSLAILKLIKEKGIKLLEDLNNKTSNLVSELNKYFINEHIPIEVVNFGSLFRFKSSEDIELFYYNLLNNGIYIWEGRNCFLSLAHDEEDIEKIIIAVRKSANYLKKKQQIVKCEKKKIPLSSAQQKIYMIETLKSKGSAYRVPSAFFIEGKIDIQRVRSCLKEIIQRHEILRTSFHYKEGETFQVVNSNFITPLEIFKLEGASLESIVESFYKPYDLSESPLCRFGLVKVKEDKHLFLIDMHHIVSDGMSIVIFQKEFIELYLGKELKPLEMQYQDFCLWSQKNENSEVVKKQEKYWLGIFSDDIPVLEMPLDFQRPSVETFDGKKLTFIINKSLTVELNNLSKRLKSTLFMLLLSMYKINIYKYTAQRDLVIGTSVLGRNHSGTRNNIGMFLNFVPIRTKIDEQRSFTDYISQVRNATIDAFDNQEYPIERVINKLGNKLHHVAGQNPLYSTMFILDNMLKQDAVVEGLSITEYPLRDVSSILDFHIEAAEQNGEILLNLIYNKNLFSEEMMMKFGNRYVKLIEEILLNPNKKIIDLEGSNRENEANILSFNEEIF</sequence>
<evidence type="ECO:0000256" key="1">
    <source>
        <dbReference type="ARBA" id="ARBA00001957"/>
    </source>
</evidence>
<dbReference type="SUPFAM" id="SSF53901">
    <property type="entry name" value="Thiolase-like"/>
    <property type="match status" value="1"/>
</dbReference>
<dbReference type="GO" id="GO:0004315">
    <property type="term" value="F:3-oxoacyl-[acyl-carrier-protein] synthase activity"/>
    <property type="evidence" value="ECO:0007669"/>
    <property type="project" value="InterPro"/>
</dbReference>
<dbReference type="Gene3D" id="3.90.1150.10">
    <property type="entry name" value="Aspartate Aminotransferase, domain 1"/>
    <property type="match status" value="1"/>
</dbReference>
<feature type="domain" description="Ketosynthase family 3 (KS3)" evidence="7">
    <location>
        <begin position="28"/>
        <end position="456"/>
    </location>
</feature>
<dbReference type="Pfam" id="PF02801">
    <property type="entry name" value="Ketoacyl-synt_C"/>
    <property type="match status" value="1"/>
</dbReference>
<dbReference type="PROSITE" id="PS52004">
    <property type="entry name" value="KS3_2"/>
    <property type="match status" value="1"/>
</dbReference>
<evidence type="ECO:0000313" key="8">
    <source>
        <dbReference type="EMBL" id="PEM66572.1"/>
    </source>
</evidence>
<comment type="caution">
    <text evidence="8">The sequence shown here is derived from an EMBL/GenBank/DDBJ whole genome shotgun (WGS) entry which is preliminary data.</text>
</comment>